<dbReference type="Pfam" id="PF04230">
    <property type="entry name" value="PS_pyruv_trans"/>
    <property type="match status" value="1"/>
</dbReference>
<name>A0A4R7DCI8_9FLAO</name>
<dbReference type="Proteomes" id="UP000295274">
    <property type="component" value="Unassembled WGS sequence"/>
</dbReference>
<evidence type="ECO:0000313" key="3">
    <source>
        <dbReference type="Proteomes" id="UP000295274"/>
    </source>
</evidence>
<comment type="caution">
    <text evidence="2">The sequence shown here is derived from an EMBL/GenBank/DDBJ whole genome shotgun (WGS) entry which is preliminary data.</text>
</comment>
<accession>A0A4R7DCI8</accession>
<dbReference type="GO" id="GO:0016740">
    <property type="term" value="F:transferase activity"/>
    <property type="evidence" value="ECO:0007669"/>
    <property type="project" value="UniProtKB-KW"/>
</dbReference>
<dbReference type="OrthoDB" id="9807674at2"/>
<feature type="domain" description="Polysaccharide pyruvyl transferase" evidence="1">
    <location>
        <begin position="32"/>
        <end position="288"/>
    </location>
</feature>
<protein>
    <submittedName>
        <fullName evidence="2">Pyruvyl transferase EpsO</fullName>
    </submittedName>
</protein>
<keyword evidence="2" id="KW-0808">Transferase</keyword>
<evidence type="ECO:0000313" key="2">
    <source>
        <dbReference type="EMBL" id="TDS18647.1"/>
    </source>
</evidence>
<dbReference type="InterPro" id="IPR007345">
    <property type="entry name" value="Polysacch_pyruvyl_Trfase"/>
</dbReference>
<proteinExistence type="predicted"/>
<dbReference type="EMBL" id="SNZW01000011">
    <property type="protein sequence ID" value="TDS18647.1"/>
    <property type="molecule type" value="Genomic_DNA"/>
</dbReference>
<keyword evidence="3" id="KW-1185">Reference proteome</keyword>
<dbReference type="RefSeq" id="WP_133671291.1">
    <property type="nucleotide sequence ID" value="NZ_SNZW01000011.1"/>
</dbReference>
<evidence type="ECO:0000259" key="1">
    <source>
        <dbReference type="Pfam" id="PF04230"/>
    </source>
</evidence>
<dbReference type="AlphaFoldDB" id="A0A4R7DCI8"/>
<gene>
    <name evidence="2" type="ORF">DFQ03_0355</name>
</gene>
<sequence>MRLEEIKLDIESQLSKIITEDYVLYDIPNHKNIGDQLIYQGELDFLKTLPYKCCDYSSVTFNFSRKIQPNTILLHGGGNFGDLYPLHQNFREKTIKNNPDKKIVIFSQTVHFESKKELERSAKVFNAHRNVTLCARDTVSFDILRKHFINCKVILLSDMALCSSYSKSKKPKYEVLIMKRKDIELGGINVLKNSYGYPEIDWPTYEESMVESIVSFYVKLNNKFSKLYFRSVQKNSVFGLLPIRNKDSYIKQGIDFLSDYKFVISTRLHGHILCLLLGIPSVIINNSYGKNKRFYNSWLKNVDNSYYAETIEEGIELYRNFQNEK</sequence>
<organism evidence="2 3">
    <name type="scientific">Maribacter caenipelagi</name>
    <dbReference type="NCBI Taxonomy" id="1447781"/>
    <lineage>
        <taxon>Bacteria</taxon>
        <taxon>Pseudomonadati</taxon>
        <taxon>Bacteroidota</taxon>
        <taxon>Flavobacteriia</taxon>
        <taxon>Flavobacteriales</taxon>
        <taxon>Flavobacteriaceae</taxon>
        <taxon>Maribacter</taxon>
    </lineage>
</organism>
<reference evidence="2 3" key="1">
    <citation type="submission" date="2019-03" db="EMBL/GenBank/DDBJ databases">
        <title>Genomic Encyclopedia of Type Strains, Phase III (KMG-III): the genomes of soil and plant-associated and newly described type strains.</title>
        <authorList>
            <person name="Whitman W."/>
        </authorList>
    </citation>
    <scope>NUCLEOTIDE SEQUENCE [LARGE SCALE GENOMIC DNA]</scope>
    <source>
        <strain evidence="2 3">CECT 8455</strain>
    </source>
</reference>